<dbReference type="AlphaFoldDB" id="A0A5C6Q7R1"/>
<evidence type="ECO:0000256" key="3">
    <source>
        <dbReference type="ARBA" id="ARBA00012417"/>
    </source>
</evidence>
<dbReference type="PANTHER" id="PTHR10133">
    <property type="entry name" value="DNA POLYMERASE I"/>
    <property type="match status" value="1"/>
</dbReference>
<comment type="catalytic activity">
    <reaction evidence="17 19">
        <text>DNA(n) + a 2'-deoxyribonucleoside 5'-triphosphate = DNA(n+1) + diphosphate</text>
        <dbReference type="Rhea" id="RHEA:22508"/>
        <dbReference type="Rhea" id="RHEA-COMP:17339"/>
        <dbReference type="Rhea" id="RHEA-COMP:17340"/>
        <dbReference type="ChEBI" id="CHEBI:33019"/>
        <dbReference type="ChEBI" id="CHEBI:61560"/>
        <dbReference type="ChEBI" id="CHEBI:173112"/>
        <dbReference type="EC" id="2.7.7.7"/>
    </reaction>
</comment>
<dbReference type="InterPro" id="IPR029060">
    <property type="entry name" value="PIN-like_dom_sf"/>
</dbReference>
<keyword evidence="7 19" id="KW-0235">DNA replication</keyword>
<dbReference type="Proteomes" id="UP000321917">
    <property type="component" value="Unassembled WGS sequence"/>
</dbReference>
<dbReference type="Pfam" id="PF00476">
    <property type="entry name" value="DNA_pol_A"/>
    <property type="match status" value="1"/>
</dbReference>
<dbReference type="Gene3D" id="3.40.50.1010">
    <property type="entry name" value="5'-nuclease"/>
    <property type="match status" value="1"/>
</dbReference>
<comment type="function">
    <text evidence="19">In addition to polymerase activity, this DNA polymerase exhibits 3'-5' and 5'-3' exonuclease activity.</text>
</comment>
<reference evidence="25 27" key="1">
    <citation type="submission" date="2019-07" db="EMBL/GenBank/DDBJ databases">
        <title>Genomes of sea-ice associated Colwellia species.</title>
        <authorList>
            <person name="Bowman J.P."/>
        </authorList>
    </citation>
    <scope>NUCLEOTIDE SEQUENCE [LARGE SCALE GENOMIC DNA]</scope>
    <source>
        <strain evidence="24 26">ACAM 607</strain>
        <strain evidence="25 27">IC036</strain>
    </source>
</reference>
<dbReference type="FunFam" id="1.10.150.20:FF:000002">
    <property type="entry name" value="DNA polymerase I"/>
    <property type="match status" value="1"/>
</dbReference>
<keyword evidence="12 19" id="KW-0269">Exonuclease</keyword>
<evidence type="ECO:0000259" key="22">
    <source>
        <dbReference type="SMART" id="SM00479"/>
    </source>
</evidence>
<keyword evidence="8" id="KW-0540">Nuclease</keyword>
<dbReference type="InterPro" id="IPR013520">
    <property type="entry name" value="Ribonucl_H"/>
</dbReference>
<dbReference type="InterPro" id="IPR002562">
    <property type="entry name" value="3'-5'_exonuclease_dom"/>
</dbReference>
<keyword evidence="5 19" id="KW-0808">Transferase</keyword>
<dbReference type="FunFam" id="1.10.150.20:FF:000003">
    <property type="entry name" value="DNA polymerase I"/>
    <property type="match status" value="1"/>
</dbReference>
<dbReference type="CDD" id="cd06139">
    <property type="entry name" value="DNA_polA_I_Ecoli_like_exo"/>
    <property type="match status" value="1"/>
</dbReference>
<dbReference type="FunFam" id="3.40.50.1010:FF:000001">
    <property type="entry name" value="DNA polymerase I"/>
    <property type="match status" value="1"/>
</dbReference>
<dbReference type="SUPFAM" id="SSF53098">
    <property type="entry name" value="Ribonuclease H-like"/>
    <property type="match status" value="1"/>
</dbReference>
<evidence type="ECO:0000256" key="15">
    <source>
        <dbReference type="ARBA" id="ARBA00023125"/>
    </source>
</evidence>
<dbReference type="Gene3D" id="3.30.420.10">
    <property type="entry name" value="Ribonuclease H-like superfamily/Ribonuclease H"/>
    <property type="match status" value="1"/>
</dbReference>
<proteinExistence type="inferred from homology"/>
<dbReference type="InterPro" id="IPR036279">
    <property type="entry name" value="5-3_exonuclease_C_sf"/>
</dbReference>
<dbReference type="InterPro" id="IPR001098">
    <property type="entry name" value="DNA-dir_DNA_pol_A_palm_dom"/>
</dbReference>
<feature type="domain" description="DNA-directed DNA polymerase family A palm" evidence="23">
    <location>
        <begin position="676"/>
        <end position="883"/>
    </location>
</feature>
<evidence type="ECO:0000256" key="19">
    <source>
        <dbReference type="RuleBase" id="RU004460"/>
    </source>
</evidence>
<dbReference type="Pfam" id="PF02739">
    <property type="entry name" value="5_3_exonuc_N"/>
    <property type="match status" value="1"/>
</dbReference>
<evidence type="ECO:0000256" key="2">
    <source>
        <dbReference type="ARBA" id="ARBA00011541"/>
    </source>
</evidence>
<dbReference type="SUPFAM" id="SSF56672">
    <property type="entry name" value="DNA/RNA polymerases"/>
    <property type="match status" value="1"/>
</dbReference>
<dbReference type="SMART" id="SM00279">
    <property type="entry name" value="HhH2"/>
    <property type="match status" value="1"/>
</dbReference>
<dbReference type="SMART" id="SM00479">
    <property type="entry name" value="EXOIII"/>
    <property type="match status" value="1"/>
</dbReference>
<dbReference type="GO" id="GO:0008409">
    <property type="term" value="F:5'-3' exonuclease activity"/>
    <property type="evidence" value="ECO:0007669"/>
    <property type="project" value="UniProtKB-UniRule"/>
</dbReference>
<evidence type="ECO:0000256" key="12">
    <source>
        <dbReference type="ARBA" id="ARBA00022839"/>
    </source>
</evidence>
<dbReference type="EMBL" id="VOLQ01000027">
    <property type="protein sequence ID" value="TWX64976.1"/>
    <property type="molecule type" value="Genomic_DNA"/>
</dbReference>
<sequence length="919" mass="102243">MTNSALSPLILVDGSSYLFRAYHVPYLQALSTKDGQPTGAITGVLNMLKSLKKNYPNGNVIVIFDAKGKTFRNDMYPEYKANRPPMPDDLRTQIAPIHEIVAAMGLPLLVIDGVEADDVIGTLAEQASKAGIDTVISTGDKDMAQLVDKHVTLINTMTDVKMDVAGVIEKFGVRPDQIIDYLALMGDKVDNIPGVNKCGPKTAVKWLLEHENLDNVMANAGNVKGKIGEYLREALEFLPLSYELATIKLDVPLEQTAEQLQPGVADVEKLTELYTRFELRRLLADLQNGESAVASSPGQQTSSVDTIEEETPLVDDIETDYQIIFSEADFTLWLTKLKNAELFAFDTETTSVDYMKAELVGLSFSIAVGTAAYVPLMHDYPDAPKQLDREWVLAQLKPLLEDKNQAKVGQNLKYDANVLSRYNIEMKGITFDTMIESYCLNSVATRHNMDALATKYLGYKTVSFEEVAGKGAKKLTFNQIEIEKAGHYAAEDADITLRLHQAIYTQLEKNKDQLSVFTDIEMPLLPVLARMEQHGVLIDSDLLNEQSHALGMRLQELEIQAHDIAGQTFNLSSPKQLQKILFEELKIPVIKKTPKGAPSTAEEVLQELALDYPLPKVILENRGLSKLKSTYTDKLPLLVCKSGRVHTSYQQAVAATGRLSSTDPNLQNIPIRSEEGRKIRLAFIAPKDHKIVAIDYSQIELRIMAHLSDDPGLVSAFSEGRDVHKATAAEIFAVDLAEVTVDQRRSAKAVNFGLIYGMSAFGLAKQLDVPRHRAQEYMDKYFERYPNVMAYMEDTRQQAAEQGFVETCFGRRLYLPDIKAKNAMRRKGAERAAINAPMQGTAADIIKKAMLAVDEWIQAQQDPRIQMTMQVHDELVFEIHQDIVEETTAKLVEIMNGAVKLKVPLIAEAGIGDNWEQAH</sequence>
<dbReference type="Gene3D" id="1.10.150.20">
    <property type="entry name" value="5' to 3' exonuclease, C-terminal subdomain"/>
    <property type="match status" value="2"/>
</dbReference>
<keyword evidence="14" id="KW-0630">Potassium</keyword>
<dbReference type="NCBIfam" id="NF004397">
    <property type="entry name" value="PRK05755.1"/>
    <property type="match status" value="1"/>
</dbReference>
<keyword evidence="26" id="KW-1185">Reference proteome</keyword>
<evidence type="ECO:0000313" key="24">
    <source>
        <dbReference type="EMBL" id="TWX56132.1"/>
    </source>
</evidence>
<dbReference type="PROSITE" id="PS00447">
    <property type="entry name" value="DNA_POLYMERASE_A"/>
    <property type="match status" value="1"/>
</dbReference>
<dbReference type="SMART" id="SM00482">
    <property type="entry name" value="POLAc"/>
    <property type="match status" value="1"/>
</dbReference>
<evidence type="ECO:0000256" key="16">
    <source>
        <dbReference type="ARBA" id="ARBA00023204"/>
    </source>
</evidence>
<dbReference type="RefSeq" id="WP_146800320.1">
    <property type="nucleotide sequence ID" value="NZ_VOLP01000023.1"/>
</dbReference>
<dbReference type="PRINTS" id="PR00868">
    <property type="entry name" value="DNAPOLI"/>
</dbReference>
<dbReference type="GO" id="GO:0006261">
    <property type="term" value="P:DNA-templated DNA replication"/>
    <property type="evidence" value="ECO:0007669"/>
    <property type="project" value="UniProtKB-UniRule"/>
</dbReference>
<dbReference type="CDD" id="cd09859">
    <property type="entry name" value="PIN_53EXO"/>
    <property type="match status" value="1"/>
</dbReference>
<dbReference type="FunFam" id="3.30.420.10:FF:000026">
    <property type="entry name" value="DNA polymerase I"/>
    <property type="match status" value="1"/>
</dbReference>
<dbReference type="InterPro" id="IPR002298">
    <property type="entry name" value="DNA_polymerase_A"/>
</dbReference>
<dbReference type="Pfam" id="PF01612">
    <property type="entry name" value="DNA_pol_A_exo1"/>
    <property type="match status" value="1"/>
</dbReference>
<dbReference type="GO" id="GO:0004519">
    <property type="term" value="F:endonuclease activity"/>
    <property type="evidence" value="ECO:0007669"/>
    <property type="project" value="UniProtKB-KW"/>
</dbReference>
<dbReference type="Gene3D" id="3.30.70.370">
    <property type="match status" value="1"/>
</dbReference>
<evidence type="ECO:0000256" key="18">
    <source>
        <dbReference type="NCBIfam" id="TIGR00593"/>
    </source>
</evidence>
<dbReference type="Pfam" id="PF01367">
    <property type="entry name" value="5_3_exonuc"/>
    <property type="match status" value="1"/>
</dbReference>
<gene>
    <name evidence="19 25" type="primary">polA</name>
    <name evidence="24" type="ORF">ESZ26_15230</name>
    <name evidence="25" type="ORF">ESZ27_13305</name>
</gene>
<dbReference type="CDD" id="cd09898">
    <property type="entry name" value="H3TH_53EXO"/>
    <property type="match status" value="1"/>
</dbReference>
<dbReference type="InterPro" id="IPR018320">
    <property type="entry name" value="DNA_polymerase_1"/>
</dbReference>
<evidence type="ECO:0000313" key="25">
    <source>
        <dbReference type="EMBL" id="TWX64976.1"/>
    </source>
</evidence>
<accession>A0A5C6Q7R1</accession>
<dbReference type="Gene3D" id="1.20.1060.10">
    <property type="entry name" value="Taq DNA Polymerase, Chain T, domain 4"/>
    <property type="match status" value="1"/>
</dbReference>
<comment type="similarity">
    <text evidence="1 19">Belongs to the DNA polymerase type-A family.</text>
</comment>
<feature type="domain" description="Exonuclease" evidence="22">
    <location>
        <begin position="341"/>
        <end position="509"/>
    </location>
</feature>
<evidence type="ECO:0000256" key="14">
    <source>
        <dbReference type="ARBA" id="ARBA00022958"/>
    </source>
</evidence>
<dbReference type="GO" id="GO:0003887">
    <property type="term" value="F:DNA-directed DNA polymerase activity"/>
    <property type="evidence" value="ECO:0007669"/>
    <property type="project" value="UniProtKB-UniRule"/>
</dbReference>
<keyword evidence="13 19" id="KW-0239">DNA-directed DNA polymerase</keyword>
<dbReference type="PANTHER" id="PTHR10133:SF27">
    <property type="entry name" value="DNA POLYMERASE NU"/>
    <property type="match status" value="1"/>
</dbReference>
<dbReference type="InterPro" id="IPR002421">
    <property type="entry name" value="5-3_exonuclease"/>
</dbReference>
<evidence type="ECO:0000313" key="27">
    <source>
        <dbReference type="Proteomes" id="UP000321917"/>
    </source>
</evidence>
<evidence type="ECO:0000256" key="9">
    <source>
        <dbReference type="ARBA" id="ARBA00022759"/>
    </source>
</evidence>
<evidence type="ECO:0000259" key="21">
    <source>
        <dbReference type="SMART" id="SM00475"/>
    </source>
</evidence>
<evidence type="ECO:0000313" key="26">
    <source>
        <dbReference type="Proteomes" id="UP000321525"/>
    </source>
</evidence>
<dbReference type="SUPFAM" id="SSF47807">
    <property type="entry name" value="5' to 3' exonuclease, C-terminal subdomain"/>
    <property type="match status" value="1"/>
</dbReference>
<feature type="domain" description="5'-3' exonuclease" evidence="21">
    <location>
        <begin position="7"/>
        <end position="263"/>
    </location>
</feature>
<feature type="domain" description="3'-5' exonuclease" evidence="20">
    <location>
        <begin position="321"/>
        <end position="508"/>
    </location>
</feature>
<protein>
    <recommendedName>
        <fullName evidence="4 18">DNA polymerase I</fullName>
        <ecNumber evidence="3 18">2.7.7.7</ecNumber>
    </recommendedName>
</protein>
<keyword evidence="10 19" id="KW-0227">DNA damage</keyword>
<dbReference type="CDD" id="cd08637">
    <property type="entry name" value="DNA_pol_A_pol_I_C"/>
    <property type="match status" value="1"/>
</dbReference>
<evidence type="ECO:0000256" key="7">
    <source>
        <dbReference type="ARBA" id="ARBA00022705"/>
    </source>
</evidence>
<evidence type="ECO:0000256" key="10">
    <source>
        <dbReference type="ARBA" id="ARBA00022763"/>
    </source>
</evidence>
<name>A0A5C6Q7R1_9GAMM</name>
<dbReference type="InterPro" id="IPR008918">
    <property type="entry name" value="HhH2"/>
</dbReference>
<evidence type="ECO:0000259" key="23">
    <source>
        <dbReference type="SMART" id="SM00482"/>
    </source>
</evidence>
<dbReference type="InterPro" id="IPR020046">
    <property type="entry name" value="5-3_exonucl_a-hlix_arch_N"/>
</dbReference>
<evidence type="ECO:0000256" key="5">
    <source>
        <dbReference type="ARBA" id="ARBA00022679"/>
    </source>
</evidence>
<evidence type="ECO:0000256" key="8">
    <source>
        <dbReference type="ARBA" id="ARBA00022722"/>
    </source>
</evidence>
<evidence type="ECO:0000256" key="6">
    <source>
        <dbReference type="ARBA" id="ARBA00022695"/>
    </source>
</evidence>
<evidence type="ECO:0000259" key="20">
    <source>
        <dbReference type="SMART" id="SM00474"/>
    </source>
</evidence>
<dbReference type="EMBL" id="VOLR01000024">
    <property type="protein sequence ID" value="TWX56132.1"/>
    <property type="molecule type" value="Genomic_DNA"/>
</dbReference>
<evidence type="ECO:0000256" key="11">
    <source>
        <dbReference type="ARBA" id="ARBA00022801"/>
    </source>
</evidence>
<keyword evidence="16 19" id="KW-0234">DNA repair</keyword>
<evidence type="ECO:0000256" key="1">
    <source>
        <dbReference type="ARBA" id="ARBA00007705"/>
    </source>
</evidence>
<dbReference type="FunFam" id="1.20.1060.10:FF:000001">
    <property type="entry name" value="DNA polymerase I"/>
    <property type="match status" value="1"/>
</dbReference>
<dbReference type="GO" id="GO:0006302">
    <property type="term" value="P:double-strand break repair"/>
    <property type="evidence" value="ECO:0007669"/>
    <property type="project" value="TreeGrafter"/>
</dbReference>
<dbReference type="InterPro" id="IPR019760">
    <property type="entry name" value="DNA-dir_DNA_pol_A_CS"/>
</dbReference>
<dbReference type="InterPro" id="IPR036397">
    <property type="entry name" value="RNaseH_sf"/>
</dbReference>
<comment type="caution">
    <text evidence="25">The sequence shown here is derived from an EMBL/GenBank/DDBJ whole genome shotgun (WGS) entry which is preliminary data.</text>
</comment>
<dbReference type="GO" id="GO:0008408">
    <property type="term" value="F:3'-5' exonuclease activity"/>
    <property type="evidence" value="ECO:0007669"/>
    <property type="project" value="UniProtKB-UniRule"/>
</dbReference>
<comment type="subunit">
    <text evidence="2">Single-chain monomer with multiple functions.</text>
</comment>
<dbReference type="Proteomes" id="UP000321525">
    <property type="component" value="Unassembled WGS sequence"/>
</dbReference>
<dbReference type="SMART" id="SM00474">
    <property type="entry name" value="35EXOc"/>
    <property type="match status" value="1"/>
</dbReference>
<dbReference type="GO" id="GO:0003677">
    <property type="term" value="F:DNA binding"/>
    <property type="evidence" value="ECO:0007669"/>
    <property type="project" value="UniProtKB-UniRule"/>
</dbReference>
<dbReference type="SUPFAM" id="SSF88723">
    <property type="entry name" value="PIN domain-like"/>
    <property type="match status" value="1"/>
</dbReference>
<dbReference type="OrthoDB" id="9806424at2"/>
<organism evidence="25 27">
    <name type="scientific">Colwellia hornerae</name>
    <dbReference type="NCBI Taxonomy" id="89402"/>
    <lineage>
        <taxon>Bacteria</taxon>
        <taxon>Pseudomonadati</taxon>
        <taxon>Pseudomonadota</taxon>
        <taxon>Gammaproteobacteria</taxon>
        <taxon>Alteromonadales</taxon>
        <taxon>Colwelliaceae</taxon>
        <taxon>Colwellia</taxon>
    </lineage>
</organism>
<dbReference type="InterPro" id="IPR012337">
    <property type="entry name" value="RNaseH-like_sf"/>
</dbReference>
<evidence type="ECO:0000256" key="13">
    <source>
        <dbReference type="ARBA" id="ARBA00022932"/>
    </source>
</evidence>
<dbReference type="InterPro" id="IPR020045">
    <property type="entry name" value="DNA_polI_H3TH"/>
</dbReference>
<dbReference type="NCBIfam" id="TIGR00593">
    <property type="entry name" value="pola"/>
    <property type="match status" value="1"/>
</dbReference>
<dbReference type="EC" id="2.7.7.7" evidence="3 18"/>
<keyword evidence="9" id="KW-0255">Endonuclease</keyword>
<evidence type="ECO:0000256" key="17">
    <source>
        <dbReference type="ARBA" id="ARBA00049244"/>
    </source>
</evidence>
<evidence type="ECO:0000256" key="4">
    <source>
        <dbReference type="ARBA" id="ARBA00020311"/>
    </source>
</evidence>
<dbReference type="InterPro" id="IPR043502">
    <property type="entry name" value="DNA/RNA_pol_sf"/>
</dbReference>
<keyword evidence="11 19" id="KW-0378">Hydrolase</keyword>
<keyword evidence="6 19" id="KW-0548">Nucleotidyltransferase</keyword>
<keyword evidence="15 19" id="KW-0238">DNA-binding</keyword>
<dbReference type="SMART" id="SM00475">
    <property type="entry name" value="53EXOc"/>
    <property type="match status" value="1"/>
</dbReference>